<accession>A0ABX3GX51</accession>
<organism evidence="1 2">
    <name type="scientific">Paenibacillus borealis</name>
    <dbReference type="NCBI Taxonomy" id="160799"/>
    <lineage>
        <taxon>Bacteria</taxon>
        <taxon>Bacillati</taxon>
        <taxon>Bacillota</taxon>
        <taxon>Bacilli</taxon>
        <taxon>Bacillales</taxon>
        <taxon>Paenibacillaceae</taxon>
        <taxon>Paenibacillus</taxon>
    </lineage>
</organism>
<keyword evidence="2" id="KW-1185">Reference proteome</keyword>
<protein>
    <recommendedName>
        <fullName evidence="3">Restriction endonuclease type IV Mrr domain-containing protein</fullName>
    </recommendedName>
</protein>
<evidence type="ECO:0000313" key="1">
    <source>
        <dbReference type="EMBL" id="OMD37017.1"/>
    </source>
</evidence>
<dbReference type="Proteomes" id="UP000187412">
    <property type="component" value="Unassembled WGS sequence"/>
</dbReference>
<evidence type="ECO:0000313" key="2">
    <source>
        <dbReference type="Proteomes" id="UP000187412"/>
    </source>
</evidence>
<comment type="caution">
    <text evidence="1">The sequence shown here is derived from an EMBL/GenBank/DDBJ whole genome shotgun (WGS) entry which is preliminary data.</text>
</comment>
<proteinExistence type="predicted"/>
<gene>
    <name evidence="1" type="ORF">BSK56_31650</name>
</gene>
<reference evidence="1 2" key="1">
    <citation type="submission" date="2016-10" db="EMBL/GenBank/DDBJ databases">
        <title>Paenibacillus species isolates.</title>
        <authorList>
            <person name="Beno S.M."/>
        </authorList>
    </citation>
    <scope>NUCLEOTIDE SEQUENCE [LARGE SCALE GENOMIC DNA]</scope>
    <source>
        <strain evidence="1 2">FSL H7-0744</strain>
    </source>
</reference>
<evidence type="ECO:0008006" key="3">
    <source>
        <dbReference type="Google" id="ProtNLM"/>
    </source>
</evidence>
<dbReference type="EMBL" id="MPTB01000073">
    <property type="protein sequence ID" value="OMD37017.1"/>
    <property type="molecule type" value="Genomic_DNA"/>
</dbReference>
<name>A0ABX3GX51_PAEBO</name>
<sequence length="90" mass="10326">MLISTSGFQSGATEYAKKHGIALLQIFNKEVIHIQASSNPQLDPKLIAFIKQSPKFYAYQWSTMLEDFPDKQIYPSETMLLEIKRKVLGY</sequence>